<evidence type="ECO:0000256" key="1">
    <source>
        <dbReference type="SAM" id="Phobius"/>
    </source>
</evidence>
<name>A0A081L839_9BACI</name>
<reference evidence="2 3" key="1">
    <citation type="submission" date="2012-09" db="EMBL/GenBank/DDBJ databases">
        <title>Genome Sequence of Bacillus sp. DW5-4.</title>
        <authorList>
            <person name="Lai Q."/>
            <person name="Liu Y."/>
            <person name="Shao Z."/>
        </authorList>
    </citation>
    <scope>NUCLEOTIDE SEQUENCE [LARGE SCALE GENOMIC DNA]</scope>
    <source>
        <strain evidence="2 3">DW5-4</strain>
    </source>
</reference>
<proteinExistence type="predicted"/>
<keyword evidence="1" id="KW-1133">Transmembrane helix</keyword>
<protein>
    <submittedName>
        <fullName evidence="2">Membrane protein</fullName>
    </submittedName>
</protein>
<dbReference type="PANTHER" id="PTHR37305:SF1">
    <property type="entry name" value="MEMBRANE PROTEIN"/>
    <property type="match status" value="1"/>
</dbReference>
<dbReference type="eggNOG" id="COG1277">
    <property type="taxonomic scope" value="Bacteria"/>
</dbReference>
<feature type="transmembrane region" description="Helical" evidence="1">
    <location>
        <begin position="227"/>
        <end position="249"/>
    </location>
</feature>
<comment type="caution">
    <text evidence="2">The sequence shown here is derived from an EMBL/GenBank/DDBJ whole genome shotgun (WGS) entry which is preliminary data.</text>
</comment>
<feature type="transmembrane region" description="Helical" evidence="1">
    <location>
        <begin position="139"/>
        <end position="160"/>
    </location>
</feature>
<dbReference type="RefSeq" id="WP_034323964.1">
    <property type="nucleotide sequence ID" value="NZ_JAVIKA010000010.1"/>
</dbReference>
<dbReference type="EMBL" id="JOTP01000023">
    <property type="protein sequence ID" value="KEP25415.1"/>
    <property type="molecule type" value="Genomic_DNA"/>
</dbReference>
<dbReference type="Pfam" id="PF12730">
    <property type="entry name" value="ABC2_membrane_4"/>
    <property type="match status" value="1"/>
</dbReference>
<keyword evidence="1" id="KW-0812">Transmembrane</keyword>
<dbReference type="OrthoDB" id="8613028at2"/>
<organism evidence="2 3">
    <name type="scientific">Bacillus zhangzhouensis</name>
    <dbReference type="NCBI Taxonomy" id="1178540"/>
    <lineage>
        <taxon>Bacteria</taxon>
        <taxon>Bacillati</taxon>
        <taxon>Bacillota</taxon>
        <taxon>Bacilli</taxon>
        <taxon>Bacillales</taxon>
        <taxon>Bacillaceae</taxon>
        <taxon>Bacillus</taxon>
    </lineage>
</organism>
<dbReference type="PANTHER" id="PTHR37305">
    <property type="entry name" value="INTEGRAL MEMBRANE PROTEIN-RELATED"/>
    <property type="match status" value="1"/>
</dbReference>
<keyword evidence="1" id="KW-0472">Membrane</keyword>
<accession>A0A081L839</accession>
<evidence type="ECO:0000313" key="2">
    <source>
        <dbReference type="EMBL" id="KEP25415.1"/>
    </source>
</evidence>
<dbReference type="Proteomes" id="UP000028091">
    <property type="component" value="Unassembled WGS sequence"/>
</dbReference>
<feature type="transmembrane region" description="Helical" evidence="1">
    <location>
        <begin position="52"/>
        <end position="75"/>
    </location>
</feature>
<sequence>MLQLIKNEHKKIMRQKITFIALGLIVVFQMAMALTLKRVISSIGGQDTAANYFAYSTNVVFILQVLAVVIGATLISTEFQKRTIKFLFIRPKTRLHIFLSKYMTLVLAVIYLFVFYYVLAFLFGLIFFGTGFDESTGRLFQHTFAVIGSQWVEVVMMASFAFMCSSLFRNSLIALVTSFFVLYAAKSLVPIMSLFENQWGKILLFANTDFTQYSFQGPPPFDGMSPLFSLFIVGAHFVFFVGTAWFLFWKRDVNV</sequence>
<feature type="transmembrane region" description="Helical" evidence="1">
    <location>
        <begin position="172"/>
        <end position="195"/>
    </location>
</feature>
<dbReference type="AlphaFoldDB" id="A0A081L839"/>
<gene>
    <name evidence="2" type="ORF">BA70_08930</name>
</gene>
<feature type="transmembrane region" description="Helical" evidence="1">
    <location>
        <begin position="102"/>
        <end position="127"/>
    </location>
</feature>
<keyword evidence="3" id="KW-1185">Reference proteome</keyword>
<evidence type="ECO:0000313" key="3">
    <source>
        <dbReference type="Proteomes" id="UP000028091"/>
    </source>
</evidence>